<dbReference type="EMBL" id="JAHCVK010000001">
    <property type="protein sequence ID" value="MBT0652336.1"/>
    <property type="molecule type" value="Genomic_DNA"/>
</dbReference>
<dbReference type="InterPro" id="IPR050572">
    <property type="entry name" value="Fe-S_Ferredoxin"/>
</dbReference>
<gene>
    <name evidence="6" type="ORF">KI810_04655</name>
</gene>
<protein>
    <submittedName>
        <fullName evidence="6">4Fe-4S dicluster domain-containing protein</fullName>
    </submittedName>
</protein>
<reference evidence="6 7" key="1">
    <citation type="submission" date="2021-05" db="EMBL/GenBank/DDBJ databases">
        <title>The draft genome of Geobacter luticola JCM 17780.</title>
        <authorList>
            <person name="Xu Z."/>
            <person name="Masuda Y."/>
            <person name="Itoh H."/>
            <person name="Senoo K."/>
        </authorList>
    </citation>
    <scope>NUCLEOTIDE SEQUENCE [LARGE SCALE GENOMIC DNA]</scope>
    <source>
        <strain evidence="6 7">JCM 17780</strain>
    </source>
</reference>
<keyword evidence="4" id="KW-0411">Iron-sulfur</keyword>
<accession>A0ABS5SCK0</accession>
<dbReference type="PANTHER" id="PTHR43687">
    <property type="entry name" value="ADENYLYLSULFATE REDUCTASE, BETA SUBUNIT"/>
    <property type="match status" value="1"/>
</dbReference>
<comment type="caution">
    <text evidence="6">The sequence shown here is derived from an EMBL/GenBank/DDBJ whole genome shotgun (WGS) entry which is preliminary data.</text>
</comment>
<dbReference type="PANTHER" id="PTHR43687:SF1">
    <property type="entry name" value="FERREDOXIN III"/>
    <property type="match status" value="1"/>
</dbReference>
<dbReference type="Gene3D" id="3.30.70.20">
    <property type="match status" value="1"/>
</dbReference>
<dbReference type="Pfam" id="PF13187">
    <property type="entry name" value="Fer4_9"/>
    <property type="match status" value="1"/>
</dbReference>
<name>A0ABS5SCK0_9BACT</name>
<keyword evidence="1" id="KW-0004">4Fe-4S</keyword>
<proteinExistence type="predicted"/>
<dbReference type="SUPFAM" id="SSF54862">
    <property type="entry name" value="4Fe-4S ferredoxins"/>
    <property type="match status" value="1"/>
</dbReference>
<dbReference type="PROSITE" id="PS00198">
    <property type="entry name" value="4FE4S_FER_1"/>
    <property type="match status" value="2"/>
</dbReference>
<dbReference type="InterPro" id="IPR017900">
    <property type="entry name" value="4Fe4S_Fe_S_CS"/>
</dbReference>
<dbReference type="PROSITE" id="PS51379">
    <property type="entry name" value="4FE4S_FER_2"/>
    <property type="match status" value="2"/>
</dbReference>
<evidence type="ECO:0000256" key="2">
    <source>
        <dbReference type="ARBA" id="ARBA00022723"/>
    </source>
</evidence>
<keyword evidence="7" id="KW-1185">Reference proteome</keyword>
<sequence length="73" mass="7896">MSAATPQVDCQRCSACGRCVAACPAKLFTLDVDGFRKTARRQVSTDCRRCFACGRSCPVRAISPAPDADQKNR</sequence>
<organism evidence="6 7">
    <name type="scientific">Geomobilimonas luticola</name>
    <dbReference type="NCBI Taxonomy" id="1114878"/>
    <lineage>
        <taxon>Bacteria</taxon>
        <taxon>Pseudomonadati</taxon>
        <taxon>Thermodesulfobacteriota</taxon>
        <taxon>Desulfuromonadia</taxon>
        <taxon>Geobacterales</taxon>
        <taxon>Geobacteraceae</taxon>
        <taxon>Geomobilimonas</taxon>
    </lineage>
</organism>
<evidence type="ECO:0000313" key="7">
    <source>
        <dbReference type="Proteomes" id="UP000756860"/>
    </source>
</evidence>
<feature type="domain" description="4Fe-4S ferredoxin-type" evidence="5">
    <location>
        <begin position="4"/>
        <end position="33"/>
    </location>
</feature>
<keyword evidence="2" id="KW-0479">Metal-binding</keyword>
<evidence type="ECO:0000313" key="6">
    <source>
        <dbReference type="EMBL" id="MBT0652336.1"/>
    </source>
</evidence>
<dbReference type="Proteomes" id="UP000756860">
    <property type="component" value="Unassembled WGS sequence"/>
</dbReference>
<dbReference type="InterPro" id="IPR017896">
    <property type="entry name" value="4Fe4S_Fe-S-bd"/>
</dbReference>
<evidence type="ECO:0000256" key="4">
    <source>
        <dbReference type="ARBA" id="ARBA00023014"/>
    </source>
</evidence>
<keyword evidence="3" id="KW-0408">Iron</keyword>
<evidence type="ECO:0000256" key="1">
    <source>
        <dbReference type="ARBA" id="ARBA00022485"/>
    </source>
</evidence>
<feature type="domain" description="4Fe-4S ferredoxin-type" evidence="5">
    <location>
        <begin position="39"/>
        <end position="67"/>
    </location>
</feature>
<evidence type="ECO:0000259" key="5">
    <source>
        <dbReference type="PROSITE" id="PS51379"/>
    </source>
</evidence>
<evidence type="ECO:0000256" key="3">
    <source>
        <dbReference type="ARBA" id="ARBA00023004"/>
    </source>
</evidence>